<feature type="transmembrane region" description="Helical" evidence="1">
    <location>
        <begin position="224"/>
        <end position="245"/>
    </location>
</feature>
<feature type="transmembrane region" description="Helical" evidence="1">
    <location>
        <begin position="364"/>
        <end position="381"/>
    </location>
</feature>
<feature type="transmembrane region" description="Helical" evidence="1">
    <location>
        <begin position="195"/>
        <end position="212"/>
    </location>
</feature>
<dbReference type="STRING" id="1041826.FCOL_03660"/>
<organism evidence="2 3">
    <name type="scientific">Flavobacterium columnare (strain ATCC 49512 / CIP 103533 / TG 44/87)</name>
    <dbReference type="NCBI Taxonomy" id="1041826"/>
    <lineage>
        <taxon>Bacteria</taxon>
        <taxon>Pseudomonadati</taxon>
        <taxon>Bacteroidota</taxon>
        <taxon>Flavobacteriia</taxon>
        <taxon>Flavobacteriales</taxon>
        <taxon>Flavobacteriaceae</taxon>
        <taxon>Flavobacterium</taxon>
    </lineage>
</organism>
<keyword evidence="1" id="KW-0472">Membrane</keyword>
<evidence type="ECO:0008006" key="4">
    <source>
        <dbReference type="Google" id="ProtNLM"/>
    </source>
</evidence>
<feature type="transmembrane region" description="Helical" evidence="1">
    <location>
        <begin position="53"/>
        <end position="71"/>
    </location>
</feature>
<protein>
    <recommendedName>
        <fullName evidence="4">Oligosaccharide repeat unit polymerase</fullName>
    </recommendedName>
</protein>
<keyword evidence="1" id="KW-1133">Transmembrane helix</keyword>
<dbReference type="RefSeq" id="WP_014164853.1">
    <property type="nucleotide sequence ID" value="NC_016510.2"/>
</dbReference>
<dbReference type="NCBIfam" id="TIGR04370">
    <property type="entry name" value="glyco_rpt_poly"/>
    <property type="match status" value="1"/>
</dbReference>
<name>G8X5W9_FLACA</name>
<dbReference type="HOGENOM" id="CLU_053507_0_0_10"/>
<keyword evidence="1" id="KW-0812">Transmembrane</keyword>
<dbReference type="EMBL" id="CP003222">
    <property type="protein sequence ID" value="AEW85572.1"/>
    <property type="molecule type" value="Genomic_DNA"/>
</dbReference>
<evidence type="ECO:0000313" key="3">
    <source>
        <dbReference type="Proteomes" id="UP000005638"/>
    </source>
</evidence>
<feature type="transmembrane region" description="Helical" evidence="1">
    <location>
        <begin position="339"/>
        <end position="357"/>
    </location>
</feature>
<feature type="transmembrane region" description="Helical" evidence="1">
    <location>
        <begin position="174"/>
        <end position="189"/>
    </location>
</feature>
<dbReference type="eggNOG" id="ENOG5032VMJ">
    <property type="taxonomic scope" value="Bacteria"/>
</dbReference>
<feature type="transmembrane region" description="Helical" evidence="1">
    <location>
        <begin position="7"/>
        <end position="33"/>
    </location>
</feature>
<dbReference type="Proteomes" id="UP000005638">
    <property type="component" value="Chromosome"/>
</dbReference>
<feature type="transmembrane region" description="Helical" evidence="1">
    <location>
        <begin position="387"/>
        <end position="405"/>
    </location>
</feature>
<sequence>MNVILLLIFAFLVYILWKNNTIFPFSFIFSLFWFLNIFSSEIFFSDLQFSTEIYLFFMTASFSVFLGEFLFAFKNSKNKIDIVINENISKLLFYIFLSFAFVFPIESLLVNGISLSTLLNFETLLEVNNSIAVSRYEEEVKTSIISQFTLIFVYLTPLWAGFLSNLNLAKSNKFLYLSLLPSIFVLVTQNTKLVFIASLFLFLVGRLTYFIIFKDRLILVKPKFILNFIVGFFVFYFLVVLSFIMRVGEYNETSFESVNAKVASYIAHVPAFDIWLNETYDPEINALEGGTKTFYGIANFLGIKKRIAGIFSDDINIVSNKNEILTNVYTVFRYHLEDFGYSGTFVFLFFIGLIFSFSRFIKRVSPHASLAIIACLLFYVFDSFVSSIWAYISFILVFVVFYFALKISCKKVSNDQF</sequence>
<proteinExistence type="predicted"/>
<keyword evidence="3" id="KW-1185">Reference proteome</keyword>
<feature type="transmembrane region" description="Helical" evidence="1">
    <location>
        <begin position="144"/>
        <end position="162"/>
    </location>
</feature>
<evidence type="ECO:0000313" key="2">
    <source>
        <dbReference type="EMBL" id="AEW85572.1"/>
    </source>
</evidence>
<feature type="transmembrane region" description="Helical" evidence="1">
    <location>
        <begin position="91"/>
        <end position="110"/>
    </location>
</feature>
<evidence type="ECO:0000256" key="1">
    <source>
        <dbReference type="SAM" id="Phobius"/>
    </source>
</evidence>
<dbReference type="AlphaFoldDB" id="G8X5W9"/>
<accession>G8X5W9</accession>
<dbReference type="KEGG" id="fco:FCOL_03660"/>
<reference evidence="2 3" key="1">
    <citation type="journal article" date="2012" name="J. Bacteriol.">
        <title>Genome Sequence of the Fish Pathogen Flavobacterium columnare ATCC 49512.</title>
        <authorList>
            <person name="Tekedar H.C."/>
            <person name="Karsi A."/>
            <person name="Gillaspy A.F."/>
            <person name="Dyer D.W."/>
            <person name="Benton N.R."/>
            <person name="Zaitshik J."/>
            <person name="Vamenta S."/>
            <person name="Banes M.M."/>
            <person name="Gulsoy N."/>
            <person name="Aboko-Cole M."/>
            <person name="Waldbieser G.C."/>
            <person name="Lawrence M.L."/>
        </authorList>
    </citation>
    <scope>NUCLEOTIDE SEQUENCE [LARGE SCALE GENOMIC DNA]</scope>
    <source>
        <strain evidence="3">ATCC 49512 / CIP 103533 / TG 44/87</strain>
    </source>
</reference>
<gene>
    <name evidence="2" type="ordered locus">FCOL_03660</name>
</gene>